<dbReference type="Gene3D" id="1.10.1170.10">
    <property type="entry name" value="Inhibitor Of Apoptosis Protein (2mihbC-IAP-1), Chain A"/>
    <property type="match status" value="4"/>
</dbReference>
<accession>A0A0L8G1D1</accession>
<reference evidence="1" key="1">
    <citation type="submission" date="2015-07" db="EMBL/GenBank/DDBJ databases">
        <title>MeaNS - Measles Nucleotide Surveillance Program.</title>
        <authorList>
            <person name="Tran T."/>
            <person name="Druce J."/>
        </authorList>
    </citation>
    <scope>NUCLEOTIDE SEQUENCE</scope>
    <source>
        <strain evidence="1">UCB-OBI-ISO-001</strain>
        <tissue evidence="1">Gonad</tissue>
    </source>
</reference>
<dbReference type="PANTHER" id="PTHR10044:SF139">
    <property type="entry name" value="DEATH-ASSOCIATED INHIBITOR OF APOPTOSIS 2"/>
    <property type="match status" value="1"/>
</dbReference>
<dbReference type="GO" id="GO:0043027">
    <property type="term" value="F:cysteine-type endopeptidase inhibitor activity involved in apoptotic process"/>
    <property type="evidence" value="ECO:0007669"/>
    <property type="project" value="TreeGrafter"/>
</dbReference>
<dbReference type="SMART" id="SM00238">
    <property type="entry name" value="BIR"/>
    <property type="match status" value="3"/>
</dbReference>
<dbReference type="SUPFAM" id="SSF57924">
    <property type="entry name" value="Inhibitor of apoptosis (IAP) repeat"/>
    <property type="match status" value="4"/>
</dbReference>
<dbReference type="OMA" id="ENNEVHC"/>
<dbReference type="KEGG" id="obi:106872101"/>
<protein>
    <submittedName>
        <fullName evidence="1">Uncharacterized protein</fullName>
    </submittedName>
</protein>
<dbReference type="PROSITE" id="PS50143">
    <property type="entry name" value="BIR_REPEAT_2"/>
    <property type="match status" value="3"/>
</dbReference>
<dbReference type="GO" id="GO:0051726">
    <property type="term" value="P:regulation of cell cycle"/>
    <property type="evidence" value="ECO:0007669"/>
    <property type="project" value="TreeGrafter"/>
</dbReference>
<gene>
    <name evidence="1" type="ORF">OCBIM_22002099mg</name>
</gene>
<dbReference type="GO" id="GO:0005737">
    <property type="term" value="C:cytoplasm"/>
    <property type="evidence" value="ECO:0007669"/>
    <property type="project" value="TreeGrafter"/>
</dbReference>
<dbReference type="GO" id="GO:0005634">
    <property type="term" value="C:nucleus"/>
    <property type="evidence" value="ECO:0007669"/>
    <property type="project" value="TreeGrafter"/>
</dbReference>
<sequence>MENLKTQSGDLCHEIGRLLTFSGDIQQKLTATELAANGYYYNSTEGKIICFFCKSVLEFSDSNFKHKYLCKHKVNSSSVYLHDDTDIENAAAFNVQNTERETETVVTTSTEKVINSNKNEMLDMQKRLDSFENWDKSMPVTPTDFAKNGFYYLGYGDAVKCAYCSVQLRNWKENDDVHKEHTRFSPKCPNLESFIKMDLKYELNRIKSFVQWTTSYPLKAKDLAANGFYHKGPADNVCYIFCKCEIKNWKANDNIRGKHRSVSPNCPFLCGKLVGNVPIPNQSNKFNSPKHPHFASLSERLKTFSSWPENKNQKPESLADAGFFHNGKADTVICFSCDGGLRNWEEDDIPWKEHIRWFLCAFQILLHI</sequence>
<dbReference type="Pfam" id="PF00653">
    <property type="entry name" value="BIR"/>
    <property type="match status" value="4"/>
</dbReference>
<evidence type="ECO:0000313" key="1">
    <source>
        <dbReference type="EMBL" id="KOF70836.1"/>
    </source>
</evidence>
<dbReference type="STRING" id="37653.A0A0L8G1D1"/>
<dbReference type="OrthoDB" id="10051407at2759"/>
<name>A0A0L8G1D1_OCTBM</name>
<dbReference type="InterPro" id="IPR001370">
    <property type="entry name" value="BIR_rpt"/>
</dbReference>
<dbReference type="InterPro" id="IPR050784">
    <property type="entry name" value="IAP"/>
</dbReference>
<dbReference type="PANTHER" id="PTHR10044">
    <property type="entry name" value="INHIBITOR OF APOPTOSIS"/>
    <property type="match status" value="1"/>
</dbReference>
<dbReference type="CDD" id="cd00022">
    <property type="entry name" value="BIR"/>
    <property type="match status" value="3"/>
</dbReference>
<organism evidence="1">
    <name type="scientific">Octopus bimaculoides</name>
    <name type="common">California two-spotted octopus</name>
    <dbReference type="NCBI Taxonomy" id="37653"/>
    <lineage>
        <taxon>Eukaryota</taxon>
        <taxon>Metazoa</taxon>
        <taxon>Spiralia</taxon>
        <taxon>Lophotrochozoa</taxon>
        <taxon>Mollusca</taxon>
        <taxon>Cephalopoda</taxon>
        <taxon>Coleoidea</taxon>
        <taxon>Octopodiformes</taxon>
        <taxon>Octopoda</taxon>
        <taxon>Incirrata</taxon>
        <taxon>Octopodidae</taxon>
        <taxon>Octopus</taxon>
    </lineage>
</organism>
<proteinExistence type="predicted"/>
<dbReference type="GO" id="GO:0043066">
    <property type="term" value="P:negative regulation of apoptotic process"/>
    <property type="evidence" value="ECO:0007669"/>
    <property type="project" value="TreeGrafter"/>
</dbReference>
<dbReference type="AlphaFoldDB" id="A0A0L8G1D1"/>
<dbReference type="EMBL" id="KQ424540">
    <property type="protein sequence ID" value="KOF70836.1"/>
    <property type="molecule type" value="Genomic_DNA"/>
</dbReference>